<dbReference type="Proteomes" id="UP001055115">
    <property type="component" value="Unassembled WGS sequence"/>
</dbReference>
<name>A0AA37UPX1_9PEZI</name>
<dbReference type="InterPro" id="IPR011050">
    <property type="entry name" value="Pectin_lyase_fold/virulence"/>
</dbReference>
<sequence>MGPTASQSVALFSIKGQLDIVENLHVYNISVFDTSDGARIKIWLDVLPNTTGSEAGGGLGHVQNVIFEKYENKNNDHRLSSTNFFRVNS</sequence>
<dbReference type="Gene3D" id="2.160.20.10">
    <property type="entry name" value="Single-stranded right-handed beta-helix, Pectin lyase-like"/>
    <property type="match status" value="1"/>
</dbReference>
<dbReference type="RefSeq" id="XP_049130127.1">
    <property type="nucleotide sequence ID" value="XM_049274170.1"/>
</dbReference>
<accession>A0AA37UPX1</accession>
<dbReference type="AlphaFoldDB" id="A0AA37UPX1"/>
<organism evidence="1 2">
    <name type="scientific">Colletotrichum spaethianum</name>
    <dbReference type="NCBI Taxonomy" id="700344"/>
    <lineage>
        <taxon>Eukaryota</taxon>
        <taxon>Fungi</taxon>
        <taxon>Dikarya</taxon>
        <taxon>Ascomycota</taxon>
        <taxon>Pezizomycotina</taxon>
        <taxon>Sordariomycetes</taxon>
        <taxon>Hypocreomycetidae</taxon>
        <taxon>Glomerellales</taxon>
        <taxon>Glomerellaceae</taxon>
        <taxon>Colletotrichum</taxon>
        <taxon>Colletotrichum spaethianum species complex</taxon>
    </lineage>
</organism>
<protein>
    <submittedName>
        <fullName evidence="1">Exopolygalacturonase A</fullName>
    </submittedName>
</protein>
<dbReference type="InterPro" id="IPR012334">
    <property type="entry name" value="Pectin_lyas_fold"/>
</dbReference>
<evidence type="ECO:0000313" key="1">
    <source>
        <dbReference type="EMBL" id="GKT47777.1"/>
    </source>
</evidence>
<evidence type="ECO:0000313" key="2">
    <source>
        <dbReference type="Proteomes" id="UP001055115"/>
    </source>
</evidence>
<dbReference type="EMBL" id="BQXU01000021">
    <property type="protein sequence ID" value="GKT47777.1"/>
    <property type="molecule type" value="Genomic_DNA"/>
</dbReference>
<keyword evidence="2" id="KW-1185">Reference proteome</keyword>
<comment type="caution">
    <text evidence="1">The sequence shown here is derived from an EMBL/GenBank/DDBJ whole genome shotgun (WGS) entry which is preliminary data.</text>
</comment>
<gene>
    <name evidence="1" type="ORF">ColSpa_07958</name>
</gene>
<reference evidence="1 2" key="1">
    <citation type="submission" date="2022-03" db="EMBL/GenBank/DDBJ databases">
        <title>Genome data of Colletotrichum spp.</title>
        <authorList>
            <person name="Utami Y.D."/>
            <person name="Hiruma K."/>
        </authorList>
    </citation>
    <scope>NUCLEOTIDE SEQUENCE [LARGE SCALE GENOMIC DNA]</scope>
    <source>
        <strain evidence="1 2">MAFF 239500</strain>
    </source>
</reference>
<proteinExistence type="predicted"/>
<dbReference type="SUPFAM" id="SSF51126">
    <property type="entry name" value="Pectin lyase-like"/>
    <property type="match status" value="1"/>
</dbReference>
<dbReference type="GeneID" id="73328760"/>